<evidence type="ECO:0000313" key="3">
    <source>
        <dbReference type="Proteomes" id="UP000658278"/>
    </source>
</evidence>
<dbReference type="RefSeq" id="WP_200280114.1">
    <property type="nucleotide sequence ID" value="NZ_JAENII010000009.1"/>
</dbReference>
<gene>
    <name evidence="2" type="ORF">JIN81_12640</name>
</gene>
<dbReference type="Proteomes" id="UP000658278">
    <property type="component" value="Unassembled WGS sequence"/>
</dbReference>
<evidence type="ECO:0000313" key="2">
    <source>
        <dbReference type="EMBL" id="MBK1827871.1"/>
    </source>
</evidence>
<dbReference type="EMBL" id="JAENII010000009">
    <property type="protein sequence ID" value="MBK1827871.1"/>
    <property type="molecule type" value="Genomic_DNA"/>
</dbReference>
<protein>
    <submittedName>
        <fullName evidence="2">Uncharacterized protein</fullName>
    </submittedName>
</protein>
<keyword evidence="1" id="KW-0812">Transmembrane</keyword>
<sequence length="125" mass="13981">MIRLGEEYRAQLVLCALQCALIVGGTFLVGAFAKVTLNMGVNSRALPMASVHFIRYFGISLLLMPLAWTIFTILAERSELWWATRRFTLATGILLLCILAAFFFWVVHTAAVQPYQDIGPIQPAY</sequence>
<accession>A0A934RG27</accession>
<evidence type="ECO:0000256" key="1">
    <source>
        <dbReference type="SAM" id="Phobius"/>
    </source>
</evidence>
<name>A0A934RG27_9BACT</name>
<dbReference type="AlphaFoldDB" id="A0A934RG27"/>
<feature type="transmembrane region" description="Helical" evidence="1">
    <location>
        <begin position="87"/>
        <end position="107"/>
    </location>
</feature>
<keyword evidence="1" id="KW-1133">Transmembrane helix</keyword>
<keyword evidence="3" id="KW-1185">Reference proteome</keyword>
<proteinExistence type="predicted"/>
<comment type="caution">
    <text evidence="2">The sequence shown here is derived from an EMBL/GenBank/DDBJ whole genome shotgun (WGS) entry which is preliminary data.</text>
</comment>
<keyword evidence="1" id="KW-0472">Membrane</keyword>
<feature type="transmembrane region" description="Helical" evidence="1">
    <location>
        <begin position="53"/>
        <end position="75"/>
    </location>
</feature>
<reference evidence="2" key="1">
    <citation type="submission" date="2021-01" db="EMBL/GenBank/DDBJ databases">
        <title>Modified the classification status of verrucomicrobia.</title>
        <authorList>
            <person name="Feng X."/>
        </authorList>
    </citation>
    <scope>NUCLEOTIDE SEQUENCE</scope>
    <source>
        <strain evidence="2">KCTC 22201</strain>
    </source>
</reference>
<feature type="transmembrane region" description="Helical" evidence="1">
    <location>
        <begin position="12"/>
        <end position="33"/>
    </location>
</feature>
<organism evidence="2 3">
    <name type="scientific">Haloferula rosea</name>
    <dbReference type="NCBI Taxonomy" id="490093"/>
    <lineage>
        <taxon>Bacteria</taxon>
        <taxon>Pseudomonadati</taxon>
        <taxon>Verrucomicrobiota</taxon>
        <taxon>Verrucomicrobiia</taxon>
        <taxon>Verrucomicrobiales</taxon>
        <taxon>Verrucomicrobiaceae</taxon>
        <taxon>Haloferula</taxon>
    </lineage>
</organism>